<dbReference type="InterPro" id="IPR051049">
    <property type="entry name" value="Dienelactone_hydrolase-like"/>
</dbReference>
<organism evidence="2 3">
    <name type="scientific">Kibdelosporangium aridum</name>
    <dbReference type="NCBI Taxonomy" id="2030"/>
    <lineage>
        <taxon>Bacteria</taxon>
        <taxon>Bacillati</taxon>
        <taxon>Actinomycetota</taxon>
        <taxon>Actinomycetes</taxon>
        <taxon>Pseudonocardiales</taxon>
        <taxon>Pseudonocardiaceae</taxon>
        <taxon>Kibdelosporangium</taxon>
    </lineage>
</organism>
<dbReference type="AlphaFoldDB" id="A0A1Y5XJ40"/>
<dbReference type="Gene3D" id="3.40.50.1820">
    <property type="entry name" value="alpha/beta hydrolase"/>
    <property type="match status" value="1"/>
</dbReference>
<dbReference type="PANTHER" id="PTHR46623:SF6">
    <property type="entry name" value="ALPHA_BETA-HYDROLASES SUPERFAMILY PROTEIN"/>
    <property type="match status" value="1"/>
</dbReference>
<dbReference type="GO" id="GO:0016787">
    <property type="term" value="F:hydrolase activity"/>
    <property type="evidence" value="ECO:0007669"/>
    <property type="project" value="InterPro"/>
</dbReference>
<protein>
    <submittedName>
        <fullName evidence="2">Carboxymethylenebutenolidase</fullName>
    </submittedName>
</protein>
<dbReference type="InterPro" id="IPR029058">
    <property type="entry name" value="AB_hydrolase_fold"/>
</dbReference>
<evidence type="ECO:0000313" key="3">
    <source>
        <dbReference type="Proteomes" id="UP000192674"/>
    </source>
</evidence>
<reference evidence="2 3" key="1">
    <citation type="submission" date="2017-04" db="EMBL/GenBank/DDBJ databases">
        <authorList>
            <person name="Afonso C.L."/>
            <person name="Miller P.J."/>
            <person name="Scott M.A."/>
            <person name="Spackman E."/>
            <person name="Goraichik I."/>
            <person name="Dimitrov K.M."/>
            <person name="Suarez D.L."/>
            <person name="Swayne D.E."/>
        </authorList>
    </citation>
    <scope>NUCLEOTIDE SEQUENCE [LARGE SCALE GENOMIC DNA]</scope>
    <source>
        <strain evidence="2 3">DSM 43828</strain>
    </source>
</reference>
<dbReference type="EMBL" id="FWXV01000002">
    <property type="protein sequence ID" value="SMC98073.1"/>
    <property type="molecule type" value="Genomic_DNA"/>
</dbReference>
<evidence type="ECO:0000259" key="1">
    <source>
        <dbReference type="Pfam" id="PF01738"/>
    </source>
</evidence>
<dbReference type="Pfam" id="PF01738">
    <property type="entry name" value="DLH"/>
    <property type="match status" value="1"/>
</dbReference>
<accession>A0A1Y5XJ40</accession>
<proteinExistence type="predicted"/>
<dbReference type="InterPro" id="IPR002925">
    <property type="entry name" value="Dienelactn_hydro"/>
</dbReference>
<dbReference type="RefSeq" id="WP_033385985.1">
    <property type="nucleotide sequence ID" value="NZ_FWXV01000002.1"/>
</dbReference>
<keyword evidence="3" id="KW-1185">Reference proteome</keyword>
<feature type="domain" description="Dienelactone hydrolase" evidence="1">
    <location>
        <begin position="21"/>
        <end position="221"/>
    </location>
</feature>
<name>A0A1Y5XJ40_KIBAR</name>
<dbReference type="Proteomes" id="UP000192674">
    <property type="component" value="Unassembled WGS sequence"/>
</dbReference>
<sequence length="223" mass="23439">MTETRTEEFQLKDGRAAVLTVAEPEQVVRGGLVVLHEAGGVTDTVRLLVSSLAAEGWLAVAPHLYHGSLPQEEQVRQLSGDSVLASTDIAFAVLAERKITADLMGVVGFDLGGTAAMVVAAKRSIGAAVSVGASGIIEPISSALPPLVEIAGDLKCPWLGIYGDQDDVIHSTEVEKLRDAAVGAGVATNVVRYPAAGHRFDADPAAATEAWHRTLNWFDAHLR</sequence>
<dbReference type="SUPFAM" id="SSF53474">
    <property type="entry name" value="alpha/beta-Hydrolases"/>
    <property type="match status" value="1"/>
</dbReference>
<dbReference type="PANTHER" id="PTHR46623">
    <property type="entry name" value="CARBOXYMETHYLENEBUTENOLIDASE-RELATED"/>
    <property type="match status" value="1"/>
</dbReference>
<evidence type="ECO:0000313" key="2">
    <source>
        <dbReference type="EMBL" id="SMC98073.1"/>
    </source>
</evidence>
<gene>
    <name evidence="2" type="ORF">SAMN05661093_03496</name>
</gene>
<dbReference type="OrthoDB" id="188362at2"/>